<gene>
    <name evidence="1" type="ORF">BS1321_01790</name>
</gene>
<proteinExistence type="predicted"/>
<accession>A0A223EC29</accession>
<dbReference type="Gene3D" id="3.20.20.100">
    <property type="entry name" value="NADP-dependent oxidoreductase domain"/>
    <property type="match status" value="1"/>
</dbReference>
<protein>
    <submittedName>
        <fullName evidence="1">Uncharacterized protein</fullName>
    </submittedName>
</protein>
<dbReference type="Proteomes" id="UP000214618">
    <property type="component" value="Chromosome"/>
</dbReference>
<evidence type="ECO:0000313" key="1">
    <source>
        <dbReference type="EMBL" id="ASS92819.1"/>
    </source>
</evidence>
<organism evidence="1 2">
    <name type="scientific">Peribacillus simplex NBRC 15720 = DSM 1321</name>
    <dbReference type="NCBI Taxonomy" id="1349754"/>
    <lineage>
        <taxon>Bacteria</taxon>
        <taxon>Bacillati</taxon>
        <taxon>Bacillota</taxon>
        <taxon>Bacilli</taxon>
        <taxon>Bacillales</taxon>
        <taxon>Bacillaceae</taxon>
        <taxon>Peribacillus</taxon>
    </lineage>
</organism>
<reference evidence="1 2" key="1">
    <citation type="submission" date="2016-10" db="EMBL/GenBank/DDBJ databases">
        <title>The whole genome sequencing and assembly of Bacillus simplex DSM 1321 strain.</title>
        <authorList>
            <person name="Park M.-K."/>
            <person name="Lee Y.-J."/>
            <person name="Yi H."/>
            <person name="Bahn Y.-S."/>
            <person name="Kim J.F."/>
            <person name="Lee D.-W."/>
        </authorList>
    </citation>
    <scope>NUCLEOTIDE SEQUENCE [LARGE SCALE GENOMIC DNA]</scope>
    <source>
        <strain evidence="1 2">DSM 1321</strain>
    </source>
</reference>
<evidence type="ECO:0000313" key="2">
    <source>
        <dbReference type="Proteomes" id="UP000214618"/>
    </source>
</evidence>
<dbReference type="InterPro" id="IPR036812">
    <property type="entry name" value="NAD(P)_OxRdtase_dom_sf"/>
</dbReference>
<dbReference type="SUPFAM" id="SSF51430">
    <property type="entry name" value="NAD(P)-linked oxidoreductase"/>
    <property type="match status" value="1"/>
</dbReference>
<sequence length="73" mass="8314">MFTLSGYVQRGISVLYGQKNWAAYLLLSKKRETVRAIKRSSVPREELFITTKLLITDTNYAGAKRGFQNSLDV</sequence>
<dbReference type="EMBL" id="CP017704">
    <property type="protein sequence ID" value="ASS92819.1"/>
    <property type="molecule type" value="Genomic_DNA"/>
</dbReference>
<name>A0A223EC29_9BACI</name>
<dbReference type="AlphaFoldDB" id="A0A223EC29"/>